<evidence type="ECO:0000256" key="1">
    <source>
        <dbReference type="PROSITE-ProRule" id="PRU00047"/>
    </source>
</evidence>
<dbReference type="SUPFAM" id="SSF57756">
    <property type="entry name" value="Retrovirus zinc finger-like domains"/>
    <property type="match status" value="1"/>
</dbReference>
<dbReference type="Gene3D" id="4.10.60.10">
    <property type="entry name" value="Zinc finger, CCHC-type"/>
    <property type="match status" value="1"/>
</dbReference>
<keyword evidence="5" id="KW-1185">Reference proteome</keyword>
<dbReference type="InterPro" id="IPR021109">
    <property type="entry name" value="Peptidase_aspartic_dom_sf"/>
</dbReference>
<evidence type="ECO:0000256" key="2">
    <source>
        <dbReference type="SAM" id="MobiDB-lite"/>
    </source>
</evidence>
<keyword evidence="1" id="KW-0862">Zinc</keyword>
<dbReference type="Pfam" id="PF00098">
    <property type="entry name" value="zf-CCHC"/>
    <property type="match status" value="1"/>
</dbReference>
<dbReference type="PANTHER" id="PTHR33223:SF6">
    <property type="entry name" value="CCHC-TYPE DOMAIN-CONTAINING PROTEIN"/>
    <property type="match status" value="1"/>
</dbReference>
<feature type="region of interest" description="Disordered" evidence="2">
    <location>
        <begin position="1"/>
        <end position="43"/>
    </location>
</feature>
<proteinExistence type="predicted"/>
<dbReference type="AlphaFoldDB" id="A0AAV8VFW9"/>
<dbReference type="InterPro" id="IPR034122">
    <property type="entry name" value="Retropepsin-like_bacterial"/>
</dbReference>
<dbReference type="InterPro" id="IPR036875">
    <property type="entry name" value="Znf_CCHC_sf"/>
</dbReference>
<dbReference type="InterPro" id="IPR001878">
    <property type="entry name" value="Znf_CCHC"/>
</dbReference>
<dbReference type="SUPFAM" id="SSF50630">
    <property type="entry name" value="Acid proteases"/>
    <property type="match status" value="1"/>
</dbReference>
<gene>
    <name evidence="4" type="ORF">NQ315_006042</name>
</gene>
<dbReference type="PANTHER" id="PTHR33223">
    <property type="entry name" value="CCHC-TYPE DOMAIN-CONTAINING PROTEIN"/>
    <property type="match status" value="1"/>
</dbReference>
<dbReference type="Proteomes" id="UP001159042">
    <property type="component" value="Unassembled WGS sequence"/>
</dbReference>
<name>A0AAV8VFW9_9CUCU</name>
<comment type="caution">
    <text evidence="4">The sequence shown here is derived from an EMBL/GenBank/DDBJ whole genome shotgun (WGS) entry which is preliminary data.</text>
</comment>
<keyword evidence="1" id="KW-0479">Metal-binding</keyword>
<accession>A0AAV8VFW9</accession>
<evidence type="ECO:0000313" key="5">
    <source>
        <dbReference type="Proteomes" id="UP001159042"/>
    </source>
</evidence>
<protein>
    <recommendedName>
        <fullName evidence="3">CCHC-type domain-containing protein</fullName>
    </recommendedName>
</protein>
<keyword evidence="1" id="KW-0863">Zinc-finger</keyword>
<dbReference type="PROSITE" id="PS50158">
    <property type="entry name" value="ZF_CCHC"/>
    <property type="match status" value="1"/>
</dbReference>
<feature type="region of interest" description="Disordered" evidence="2">
    <location>
        <begin position="50"/>
        <end position="69"/>
    </location>
</feature>
<sequence>MPRSRVSDSDSSSDSDDNGTNYKRSHKTAKDSRATEPSVRSTICLAETSSSVRRSFTPPQPSTSTAVPTQDNISRLELLVEKLIEQNVSQGPVRKSYIKPDCIPEFSPGNPNLSCAKWIEKIEQLAKINGWSERATAFHMQSRLTGLARKWYDNLPTYDLSWADWKCRLLKSFPEHQDYATINRKMMNRYKKPTETWEEYYFSKLELINSCEISPRNAVSCLIDGITDPTIQVGTRAGRYDTPDRLYAEYLSSLKPDNSNNSAFSSRKRFMTNEPRSRFEQPSKKVKYVEKRNEQKCYNCKMRGHFASNCPKPKIECTVCKRLGHLGKDCSRRVVKHQFTESNGKSYNDAYFLDCLVNGMKTRAYVDTGCGSVLIKEEAAQTLGLKYSPSTTVITGYGGATVSAIGEVEIDLTLDHARANVKALVTPNYVQDVPVMVGQPFLNSAEVVVLIVGGKVRIVAPDDDLNDVLDLKARKIPLWARKNVVIPP</sequence>
<dbReference type="GO" id="GO:0003676">
    <property type="term" value="F:nucleic acid binding"/>
    <property type="evidence" value="ECO:0007669"/>
    <property type="project" value="InterPro"/>
</dbReference>
<reference evidence="4 5" key="1">
    <citation type="journal article" date="2023" name="Insect Mol. Biol.">
        <title>Genome sequencing provides insights into the evolution of gene families encoding plant cell wall-degrading enzymes in longhorned beetles.</title>
        <authorList>
            <person name="Shin N.R."/>
            <person name="Okamura Y."/>
            <person name="Kirsch R."/>
            <person name="Pauchet Y."/>
        </authorList>
    </citation>
    <scope>NUCLEOTIDE SEQUENCE [LARGE SCALE GENOMIC DNA]</scope>
    <source>
        <strain evidence="4">EAD_L_NR</strain>
    </source>
</reference>
<dbReference type="GO" id="GO:0008270">
    <property type="term" value="F:zinc ion binding"/>
    <property type="evidence" value="ECO:0007669"/>
    <property type="project" value="UniProtKB-KW"/>
</dbReference>
<evidence type="ECO:0000259" key="3">
    <source>
        <dbReference type="PROSITE" id="PS50158"/>
    </source>
</evidence>
<dbReference type="Gene3D" id="2.40.70.10">
    <property type="entry name" value="Acid Proteases"/>
    <property type="match status" value="1"/>
</dbReference>
<feature type="domain" description="CCHC-type" evidence="3">
    <location>
        <begin position="296"/>
        <end position="312"/>
    </location>
</feature>
<organism evidence="4 5">
    <name type="scientific">Exocentrus adspersus</name>
    <dbReference type="NCBI Taxonomy" id="1586481"/>
    <lineage>
        <taxon>Eukaryota</taxon>
        <taxon>Metazoa</taxon>
        <taxon>Ecdysozoa</taxon>
        <taxon>Arthropoda</taxon>
        <taxon>Hexapoda</taxon>
        <taxon>Insecta</taxon>
        <taxon>Pterygota</taxon>
        <taxon>Neoptera</taxon>
        <taxon>Endopterygota</taxon>
        <taxon>Coleoptera</taxon>
        <taxon>Polyphaga</taxon>
        <taxon>Cucujiformia</taxon>
        <taxon>Chrysomeloidea</taxon>
        <taxon>Cerambycidae</taxon>
        <taxon>Lamiinae</taxon>
        <taxon>Acanthocinini</taxon>
        <taxon>Exocentrus</taxon>
    </lineage>
</organism>
<dbReference type="CDD" id="cd05483">
    <property type="entry name" value="retropepsin_like_bacteria"/>
    <property type="match status" value="1"/>
</dbReference>
<dbReference type="EMBL" id="JANEYG010000101">
    <property type="protein sequence ID" value="KAJ8913124.1"/>
    <property type="molecule type" value="Genomic_DNA"/>
</dbReference>
<evidence type="ECO:0000313" key="4">
    <source>
        <dbReference type="EMBL" id="KAJ8913124.1"/>
    </source>
</evidence>
<dbReference type="Pfam" id="PF13650">
    <property type="entry name" value="Asp_protease_2"/>
    <property type="match status" value="1"/>
</dbReference>
<dbReference type="SMART" id="SM00343">
    <property type="entry name" value="ZnF_C2HC"/>
    <property type="match status" value="2"/>
</dbReference>